<dbReference type="KEGG" id="sfu:Sfum_2870"/>
<dbReference type="eggNOG" id="COG0589">
    <property type="taxonomic scope" value="Bacteria"/>
</dbReference>
<evidence type="ECO:0000313" key="4">
    <source>
        <dbReference type="Proteomes" id="UP000001784"/>
    </source>
</evidence>
<feature type="domain" description="UspA" evidence="2">
    <location>
        <begin position="3"/>
        <end position="140"/>
    </location>
</feature>
<evidence type="ECO:0000313" key="3">
    <source>
        <dbReference type="EMBL" id="ABK18547.1"/>
    </source>
</evidence>
<dbReference type="SUPFAM" id="SSF52402">
    <property type="entry name" value="Adenine nucleotide alpha hydrolases-like"/>
    <property type="match status" value="2"/>
</dbReference>
<dbReference type="HOGENOM" id="CLU_075315_1_0_7"/>
<name>A0LM95_SYNFM</name>
<evidence type="ECO:0000256" key="1">
    <source>
        <dbReference type="ARBA" id="ARBA00008791"/>
    </source>
</evidence>
<sequence>MERRLLITVGDDKDSLYGVRFVGSFFKSKADLRLTLLHVAPRFESMDARESMLLHRIDEMLSEIYDKKGREALEMSRRILLHEGFFDSQIESRLILKHYGMIEDILGEARRGKCHAVVLGRRGHSIFERVFYPSFSREMMELEVDIPLWICKRPARELENVLLCVDGSDASQRIVDHVVSMLEKEVRHRITLLHVDEGTGRNVKEIMESSRERLRGSGIPEHRIRSLVIRARDAGKAIWREAAANAYAVVAVGRHGTADENAAERGFMSSKGMELLEMLNKPALWVSR</sequence>
<dbReference type="PANTHER" id="PTHR46268">
    <property type="entry name" value="STRESS RESPONSE PROTEIN NHAX"/>
    <property type="match status" value="1"/>
</dbReference>
<keyword evidence="4" id="KW-1185">Reference proteome</keyword>
<evidence type="ECO:0000259" key="2">
    <source>
        <dbReference type="Pfam" id="PF00582"/>
    </source>
</evidence>
<proteinExistence type="inferred from homology"/>
<protein>
    <submittedName>
        <fullName evidence="3">UspA domain protein</fullName>
    </submittedName>
</protein>
<dbReference type="InParanoid" id="A0LM95"/>
<comment type="similarity">
    <text evidence="1">Belongs to the universal stress protein A family.</text>
</comment>
<reference evidence="3 4" key="1">
    <citation type="submission" date="2006-10" db="EMBL/GenBank/DDBJ databases">
        <title>Complete sequence of Syntrophobacter fumaroxidans MPOB.</title>
        <authorList>
            <consortium name="US DOE Joint Genome Institute"/>
            <person name="Copeland A."/>
            <person name="Lucas S."/>
            <person name="Lapidus A."/>
            <person name="Barry K."/>
            <person name="Detter J.C."/>
            <person name="Glavina del Rio T."/>
            <person name="Hammon N."/>
            <person name="Israni S."/>
            <person name="Pitluck S."/>
            <person name="Goltsman E.G."/>
            <person name="Martinez M."/>
            <person name="Schmutz J."/>
            <person name="Larimer F."/>
            <person name="Land M."/>
            <person name="Hauser L."/>
            <person name="Kyrpides N."/>
            <person name="Kim E."/>
            <person name="Boone D.R."/>
            <person name="Brockman F."/>
            <person name="Culley D."/>
            <person name="Ferry J."/>
            <person name="Gunsalus R."/>
            <person name="McInerney M.J."/>
            <person name="Morrison M."/>
            <person name="Plugge C."/>
            <person name="Rohlin L."/>
            <person name="Scholten J."/>
            <person name="Sieber J."/>
            <person name="Stams A.J.M."/>
            <person name="Worm P."/>
            <person name="Henstra A.M."/>
            <person name="Richardson P."/>
        </authorList>
    </citation>
    <scope>NUCLEOTIDE SEQUENCE [LARGE SCALE GENOMIC DNA]</scope>
    <source>
        <strain evidence="4">DSM 10017 / MPOB</strain>
    </source>
</reference>
<dbReference type="Gene3D" id="3.40.50.12370">
    <property type="match status" value="1"/>
</dbReference>
<dbReference type="Pfam" id="PF00582">
    <property type="entry name" value="Usp"/>
    <property type="match status" value="2"/>
</dbReference>
<dbReference type="CDD" id="cd00293">
    <property type="entry name" value="USP-like"/>
    <property type="match status" value="1"/>
</dbReference>
<dbReference type="RefSeq" id="WP_011699712.1">
    <property type="nucleotide sequence ID" value="NC_008554.1"/>
</dbReference>
<dbReference type="Proteomes" id="UP000001784">
    <property type="component" value="Chromosome"/>
</dbReference>
<dbReference type="STRING" id="335543.Sfum_2870"/>
<gene>
    <name evidence="3" type="ordered locus">Sfum_2870</name>
</gene>
<dbReference type="InterPro" id="IPR006016">
    <property type="entry name" value="UspA"/>
</dbReference>
<dbReference type="EMBL" id="CP000478">
    <property type="protein sequence ID" value="ABK18547.1"/>
    <property type="molecule type" value="Genomic_DNA"/>
</dbReference>
<dbReference type="AlphaFoldDB" id="A0LM95"/>
<dbReference type="PANTHER" id="PTHR46268:SF6">
    <property type="entry name" value="UNIVERSAL STRESS PROTEIN UP12"/>
    <property type="match status" value="1"/>
</dbReference>
<feature type="domain" description="UspA" evidence="2">
    <location>
        <begin position="159"/>
        <end position="276"/>
    </location>
</feature>
<organism evidence="3 4">
    <name type="scientific">Syntrophobacter fumaroxidans (strain DSM 10017 / MPOB)</name>
    <dbReference type="NCBI Taxonomy" id="335543"/>
    <lineage>
        <taxon>Bacteria</taxon>
        <taxon>Pseudomonadati</taxon>
        <taxon>Thermodesulfobacteriota</taxon>
        <taxon>Syntrophobacteria</taxon>
        <taxon>Syntrophobacterales</taxon>
        <taxon>Syntrophobacteraceae</taxon>
        <taxon>Syntrophobacter</taxon>
    </lineage>
</organism>
<accession>A0LM95</accession>